<evidence type="ECO:0000313" key="1">
    <source>
        <dbReference type="EMBL" id="MYC95714.1"/>
    </source>
</evidence>
<dbReference type="PANTHER" id="PTHR20883:SF46">
    <property type="entry name" value="PHYTANOYL-COA HYDROXYLASE"/>
    <property type="match status" value="1"/>
</dbReference>
<keyword evidence="1" id="KW-0560">Oxidoreductase</keyword>
<organism evidence="1">
    <name type="scientific">Caldilineaceae bacterium SB0661_bin_32</name>
    <dbReference type="NCBI Taxonomy" id="2605255"/>
    <lineage>
        <taxon>Bacteria</taxon>
        <taxon>Bacillati</taxon>
        <taxon>Chloroflexota</taxon>
        <taxon>Caldilineae</taxon>
        <taxon>Caldilineales</taxon>
        <taxon>Caldilineaceae</taxon>
    </lineage>
</organism>
<name>A0A6B1D7Y0_9CHLR</name>
<proteinExistence type="predicted"/>
<dbReference type="Gene3D" id="2.60.120.620">
    <property type="entry name" value="q2cbj1_9rhob like domain"/>
    <property type="match status" value="1"/>
</dbReference>
<dbReference type="GO" id="GO:0016706">
    <property type="term" value="F:2-oxoglutarate-dependent dioxygenase activity"/>
    <property type="evidence" value="ECO:0007669"/>
    <property type="project" value="UniProtKB-ARBA"/>
</dbReference>
<comment type="caution">
    <text evidence="1">The sequence shown here is derived from an EMBL/GenBank/DDBJ whole genome shotgun (WGS) entry which is preliminary data.</text>
</comment>
<dbReference type="InterPro" id="IPR008775">
    <property type="entry name" value="Phytyl_CoA_dOase-like"/>
</dbReference>
<dbReference type="GO" id="GO:0005506">
    <property type="term" value="F:iron ion binding"/>
    <property type="evidence" value="ECO:0007669"/>
    <property type="project" value="UniProtKB-ARBA"/>
</dbReference>
<sequence length="288" mass="32629">MGAVNVALREQFVRDGFVLFKGVLEPELVERLRGWSDEILGLQGKAHFEQNRTTGSMVLIDWAMAYRYSVLAELIAHPKAVAALGELGFAEPRFGHGRIISKPPQSPPLFWHEDGRFWDDPVSYTWQPIQCFLMYYLTDTDARNGCLRVIPGSHRKRHALHDQAASMHTDELRTYANPEDAAFQRAEGEVDVPVRAGDLVMGYGRLFHAAHANLSDERRTVLTMWYYPHFVDLPERTRATIYSLESANGETETGPQNDAQTRMEPFRIVYEGDAEPIATQWTPGPALN</sequence>
<accession>A0A6B1D7Y0</accession>
<dbReference type="Pfam" id="PF05721">
    <property type="entry name" value="PhyH"/>
    <property type="match status" value="1"/>
</dbReference>
<dbReference type="EMBL" id="VXMH01000064">
    <property type="protein sequence ID" value="MYC95714.1"/>
    <property type="molecule type" value="Genomic_DNA"/>
</dbReference>
<gene>
    <name evidence="1" type="ORF">F4X14_12155</name>
</gene>
<dbReference type="AlphaFoldDB" id="A0A6B1D7Y0"/>
<keyword evidence="1" id="KW-0223">Dioxygenase</keyword>
<dbReference type="PANTHER" id="PTHR20883">
    <property type="entry name" value="PHYTANOYL-COA DIOXYGENASE DOMAIN CONTAINING 1"/>
    <property type="match status" value="1"/>
</dbReference>
<protein>
    <submittedName>
        <fullName evidence="1">Phytanoyl-CoA dioxygenase family protein</fullName>
    </submittedName>
</protein>
<reference evidence="1" key="1">
    <citation type="submission" date="2019-09" db="EMBL/GenBank/DDBJ databases">
        <title>Characterisation of the sponge microbiome using genome-centric metagenomics.</title>
        <authorList>
            <person name="Engelberts J.P."/>
            <person name="Robbins S.J."/>
            <person name="De Goeij J.M."/>
            <person name="Aranda M."/>
            <person name="Bell S.C."/>
            <person name="Webster N.S."/>
        </authorList>
    </citation>
    <scope>NUCLEOTIDE SEQUENCE</scope>
    <source>
        <strain evidence="1">SB0661_bin_32</strain>
    </source>
</reference>
<dbReference type="SUPFAM" id="SSF51197">
    <property type="entry name" value="Clavaminate synthase-like"/>
    <property type="match status" value="1"/>
</dbReference>